<dbReference type="Pfam" id="PF01391">
    <property type="entry name" value="Collagen"/>
    <property type="match status" value="1"/>
</dbReference>
<sequence length="209" mass="21804">GADGIQGCKGRPGSPGLPGDIGVSGPRGAAGSPGDYGPPGEMGPPGLLGAVGPPGLDGLDGVAGREGPHGKDGLYCPCPRKSGFFSSTSTYYNRSSFAEEGYGDINGRYASIEVPISEIEIEAPHEPASESEYITGGSFSRKLEYEGRTSQKRQDKKILKNSKSYCTKISAAKNSAGAIAQWKAIVRTGRRENLPAKEKQKKSILDSGL</sequence>
<keyword evidence="4" id="KW-1185">Reference proteome</keyword>
<name>A0A3P7J861_STRVU</name>
<accession>A0A3P7J861</accession>
<evidence type="ECO:0000313" key="4">
    <source>
        <dbReference type="Proteomes" id="UP000270094"/>
    </source>
</evidence>
<dbReference type="PANTHER" id="PTHR24637:SF421">
    <property type="entry name" value="CUTICLE COLLAGEN DPY-2"/>
    <property type="match status" value="1"/>
</dbReference>
<dbReference type="PANTHER" id="PTHR24637">
    <property type="entry name" value="COLLAGEN"/>
    <property type="match status" value="1"/>
</dbReference>
<dbReference type="InterPro" id="IPR008160">
    <property type="entry name" value="Collagen"/>
</dbReference>
<evidence type="ECO:0000256" key="2">
    <source>
        <dbReference type="SAM" id="MobiDB-lite"/>
    </source>
</evidence>
<dbReference type="EMBL" id="UYYB01025842">
    <property type="protein sequence ID" value="VDM72537.1"/>
    <property type="molecule type" value="Genomic_DNA"/>
</dbReference>
<keyword evidence="1" id="KW-0677">Repeat</keyword>
<evidence type="ECO:0000313" key="3">
    <source>
        <dbReference type="EMBL" id="VDM72537.1"/>
    </source>
</evidence>
<gene>
    <name evidence="3" type="ORF">SVUK_LOCUS7535</name>
</gene>
<dbReference type="Proteomes" id="UP000270094">
    <property type="component" value="Unassembled WGS sequence"/>
</dbReference>
<evidence type="ECO:0008006" key="5">
    <source>
        <dbReference type="Google" id="ProtNLM"/>
    </source>
</evidence>
<feature type="compositionally biased region" description="Low complexity" evidence="2">
    <location>
        <begin position="33"/>
        <end position="62"/>
    </location>
</feature>
<feature type="region of interest" description="Disordered" evidence="2">
    <location>
        <begin position="1"/>
        <end position="66"/>
    </location>
</feature>
<dbReference type="AlphaFoldDB" id="A0A3P7J861"/>
<evidence type="ECO:0000256" key="1">
    <source>
        <dbReference type="ARBA" id="ARBA00022737"/>
    </source>
</evidence>
<protein>
    <recommendedName>
        <fullName evidence="5">Collagen triple helix repeat protein</fullName>
    </recommendedName>
</protein>
<feature type="non-terminal residue" evidence="3">
    <location>
        <position position="1"/>
    </location>
</feature>
<organism evidence="3 4">
    <name type="scientific">Strongylus vulgaris</name>
    <name type="common">Blood worm</name>
    <dbReference type="NCBI Taxonomy" id="40348"/>
    <lineage>
        <taxon>Eukaryota</taxon>
        <taxon>Metazoa</taxon>
        <taxon>Ecdysozoa</taxon>
        <taxon>Nematoda</taxon>
        <taxon>Chromadorea</taxon>
        <taxon>Rhabditida</taxon>
        <taxon>Rhabditina</taxon>
        <taxon>Rhabditomorpha</taxon>
        <taxon>Strongyloidea</taxon>
        <taxon>Strongylidae</taxon>
        <taxon>Strongylus</taxon>
    </lineage>
</organism>
<proteinExistence type="predicted"/>
<reference evidence="3 4" key="1">
    <citation type="submission" date="2018-11" db="EMBL/GenBank/DDBJ databases">
        <authorList>
            <consortium name="Pathogen Informatics"/>
        </authorList>
    </citation>
    <scope>NUCLEOTIDE SEQUENCE [LARGE SCALE GENOMIC DNA]</scope>
</reference>